<evidence type="ECO:0000256" key="1">
    <source>
        <dbReference type="SAM" id="MobiDB-lite"/>
    </source>
</evidence>
<sequence length="181" mass="19622">MPPSRSAWWRQSRTGYRRSRPVAIRSTKAPVAGWSCSRPRWSMPNSTSSTSSSGPSAAPAGWCRWRPMKPAAPRAGRWPSIPALARRSQGPLPKDADRIGARDDAPMYFGIIAAYPCFARRAKGPCGGGTPKLLIPNALATVHGVAFENSSGPRRNARSSALSRRAQRNRSSRLSMAPLTI</sequence>
<dbReference type="EMBL" id="AF200320">
    <property type="protein sequence ID" value="AAF64654.1"/>
    <property type="molecule type" value="Genomic_DNA"/>
</dbReference>
<protein>
    <submittedName>
        <fullName evidence="2">Uncharacterized protein</fullName>
    </submittedName>
</protein>
<feature type="region of interest" description="Disordered" evidence="1">
    <location>
        <begin position="149"/>
        <end position="181"/>
    </location>
</feature>
<organism evidence="2">
    <name type="scientific">Bradyrhizobium japonicum</name>
    <dbReference type="NCBI Taxonomy" id="375"/>
    <lineage>
        <taxon>Bacteria</taxon>
        <taxon>Pseudomonadati</taxon>
        <taxon>Pseudomonadota</taxon>
        <taxon>Alphaproteobacteria</taxon>
        <taxon>Hyphomicrobiales</taxon>
        <taxon>Nitrobacteraceae</taxon>
        <taxon>Bradyrhizobium</taxon>
    </lineage>
</organism>
<name>Q9L8L4_BRAJP</name>
<proteinExistence type="predicted"/>
<feature type="region of interest" description="Disordered" evidence="1">
    <location>
        <begin position="28"/>
        <end position="99"/>
    </location>
</feature>
<feature type="compositionally biased region" description="Low complexity" evidence="1">
    <location>
        <begin position="46"/>
        <end position="61"/>
    </location>
</feature>
<reference evidence="2" key="1">
    <citation type="journal article" date="2004" name="Res. Microbiol.">
        <title>A novel genetic locus outside the symbiotic island is required for effective symbiosis of Bradyrhizobium japonicum with soybean Glycine max.</title>
        <authorList>
            <person name="Becker B.U."/>
            <person name="Bonnard N."/>
            <person name="Boiffin V."/>
            <person name="Morschel E."/>
            <person name="Tresierra A."/>
            <person name="Muller P."/>
        </authorList>
    </citation>
    <scope>NUCLEOTIDE SEQUENCE</scope>
    <source>
        <strain evidence="2">110spc4</strain>
    </source>
</reference>
<dbReference type="AlphaFoldDB" id="Q9L8L4"/>
<evidence type="ECO:0000313" key="2">
    <source>
        <dbReference type="EMBL" id="AAF64654.1"/>
    </source>
</evidence>
<accession>Q9L8L4</accession>